<dbReference type="EMBL" id="NIGF01000004">
    <property type="protein sequence ID" value="PQV64582.1"/>
    <property type="molecule type" value="Genomic_DNA"/>
</dbReference>
<protein>
    <submittedName>
        <fullName evidence="6">RNase H-fold protein, predicted Holliday junction resolvase</fullName>
    </submittedName>
</protein>
<dbReference type="Gene3D" id="3.30.420.140">
    <property type="entry name" value="YqgF/RNase H-like domain"/>
    <property type="match status" value="1"/>
</dbReference>
<evidence type="ECO:0000256" key="4">
    <source>
        <dbReference type="ARBA" id="ARBA00022801"/>
    </source>
</evidence>
<dbReference type="GO" id="GO:0016787">
    <property type="term" value="F:hydrolase activity"/>
    <property type="evidence" value="ECO:0007669"/>
    <property type="project" value="UniProtKB-KW"/>
</dbReference>
<dbReference type="GO" id="GO:0004518">
    <property type="term" value="F:nuclease activity"/>
    <property type="evidence" value="ECO:0007669"/>
    <property type="project" value="UniProtKB-KW"/>
</dbReference>
<dbReference type="Pfam" id="PF03652">
    <property type="entry name" value="RuvX"/>
    <property type="match status" value="1"/>
</dbReference>
<keyword evidence="4" id="KW-0378">Hydrolase</keyword>
<feature type="domain" description="YqgF/RNase H-like" evidence="5">
    <location>
        <begin position="3"/>
        <end position="93"/>
    </location>
</feature>
<dbReference type="InterPro" id="IPR005227">
    <property type="entry name" value="YqgF"/>
</dbReference>
<keyword evidence="7" id="KW-1185">Reference proteome</keyword>
<evidence type="ECO:0000313" key="6">
    <source>
        <dbReference type="EMBL" id="PQV64582.1"/>
    </source>
</evidence>
<proteinExistence type="predicted"/>
<dbReference type="SMART" id="SM00732">
    <property type="entry name" value="YqgFc"/>
    <property type="match status" value="1"/>
</dbReference>
<evidence type="ECO:0000256" key="1">
    <source>
        <dbReference type="ARBA" id="ARBA00022490"/>
    </source>
</evidence>
<sequence length="136" mass="14749">MATLILGIDPGRVKTGIAIVANDGAIAHRAIVPTAELRAHLETLLEERNLARIVLGNSTGSAQTATLLEAILGARNLDLQVEIIDERDSTLQARALYFETHVPRGWRRVVPLSLQNPPEAIDDFAAVVLARRALET</sequence>
<organism evidence="6 7">
    <name type="scientific">Abditibacterium utsteinense</name>
    <dbReference type="NCBI Taxonomy" id="1960156"/>
    <lineage>
        <taxon>Bacteria</taxon>
        <taxon>Pseudomonadati</taxon>
        <taxon>Abditibacteriota</taxon>
        <taxon>Abditibacteriia</taxon>
        <taxon>Abditibacteriales</taxon>
        <taxon>Abditibacteriaceae</taxon>
        <taxon>Abditibacterium</taxon>
    </lineage>
</organism>
<evidence type="ECO:0000259" key="5">
    <source>
        <dbReference type="SMART" id="SM00732"/>
    </source>
</evidence>
<dbReference type="InParanoid" id="A0A2S8SUW3"/>
<evidence type="ECO:0000256" key="2">
    <source>
        <dbReference type="ARBA" id="ARBA00022517"/>
    </source>
</evidence>
<dbReference type="AlphaFoldDB" id="A0A2S8SUW3"/>
<reference evidence="6 7" key="1">
    <citation type="journal article" date="2018" name="Syst. Appl. Microbiol.">
        <title>Abditibacterium utsteinense sp. nov., the first cultivated member of candidate phylum FBP, isolated from ice-free Antarctic soil samples.</title>
        <authorList>
            <person name="Tahon G."/>
            <person name="Tytgat B."/>
            <person name="Lebbe L."/>
            <person name="Carlier A."/>
            <person name="Willems A."/>
        </authorList>
    </citation>
    <scope>NUCLEOTIDE SEQUENCE [LARGE SCALE GENOMIC DNA]</scope>
    <source>
        <strain evidence="6 7">LMG 29911</strain>
    </source>
</reference>
<dbReference type="InterPro" id="IPR006641">
    <property type="entry name" value="YqgF/RNaseH-like_dom"/>
</dbReference>
<name>A0A2S8SUW3_9BACT</name>
<keyword evidence="2" id="KW-0690">Ribosome biogenesis</keyword>
<dbReference type="InterPro" id="IPR012337">
    <property type="entry name" value="RNaseH-like_sf"/>
</dbReference>
<keyword evidence="1" id="KW-0963">Cytoplasm</keyword>
<accession>A0A2S8SUW3</accession>
<keyword evidence="3" id="KW-0540">Nuclease</keyword>
<gene>
    <name evidence="6" type="ORF">B1R32_10475</name>
</gene>
<dbReference type="InterPro" id="IPR037027">
    <property type="entry name" value="YqgF/RNaseH-like_dom_sf"/>
</dbReference>
<dbReference type="Proteomes" id="UP000237684">
    <property type="component" value="Unassembled WGS sequence"/>
</dbReference>
<evidence type="ECO:0000256" key="3">
    <source>
        <dbReference type="ARBA" id="ARBA00022722"/>
    </source>
</evidence>
<dbReference type="RefSeq" id="WP_105482961.1">
    <property type="nucleotide sequence ID" value="NZ_NIGF01000004.1"/>
</dbReference>
<evidence type="ECO:0000313" key="7">
    <source>
        <dbReference type="Proteomes" id="UP000237684"/>
    </source>
</evidence>
<dbReference type="OrthoDB" id="5161at2"/>
<dbReference type="SUPFAM" id="SSF53098">
    <property type="entry name" value="Ribonuclease H-like"/>
    <property type="match status" value="1"/>
</dbReference>
<dbReference type="GO" id="GO:0006364">
    <property type="term" value="P:rRNA processing"/>
    <property type="evidence" value="ECO:0007669"/>
    <property type="project" value="InterPro"/>
</dbReference>
<comment type="caution">
    <text evidence="6">The sequence shown here is derived from an EMBL/GenBank/DDBJ whole genome shotgun (WGS) entry which is preliminary data.</text>
</comment>